<dbReference type="SUPFAM" id="SSF56281">
    <property type="entry name" value="Metallo-hydrolase/oxidoreductase"/>
    <property type="match status" value="2"/>
</dbReference>
<dbReference type="RefSeq" id="WP_208846019.1">
    <property type="nucleotide sequence ID" value="NZ_JAGGDJ010000001.1"/>
</dbReference>
<name>A0ABS3W445_9BACL</name>
<proteinExistence type="predicted"/>
<comment type="caution">
    <text evidence="5">The sequence shown here is derived from an EMBL/GenBank/DDBJ whole genome shotgun (WGS) entry which is preliminary data.</text>
</comment>
<evidence type="ECO:0000259" key="4">
    <source>
        <dbReference type="SMART" id="SM00849"/>
    </source>
</evidence>
<sequence length="604" mass="68021">MLERISKQLYLYEDTCKVYAIRNDREAVLIDFGSGAVLEELRSIGVERVTDVLVTHHHRDQVQGLEKAVAAGARIWVPHHEQDLFTHVDLHWLGREIYNNYDVRQDKFSLLEPVAITGTLKDYARHTFGGRTYSIFPTPGHTIGSISILTEVDGQQAAFTGDLIAAPGKVWSMSATQWSYNGCEGVLSTVLSATDLLGMQLHLLLPSHGEVMREPASALELLAERMKRLLELRGQQSGLEEVLNPAFVEITPHLIWNPRSFANSYALLSKSGKALLIDFGYPNIHQTFYAGADRSSRRPGLRQIDQLKRRYKLTGIDVVIPTHYHDDHVAGLNLLRDAEGAKTWVADNFADLLEHPSRYDVPCIWYDPIPVDRRLPLEQPIRWEEYELQLYEQPGHTLYAAAIAFEVDGKKVVAIGDQQGTDGKLNNYVYKNKFRSQDYTLSAELYRRLNPDLILSGHWDPLSVTAEYLDRLARDGEQLKALHELLLPVDEIDMGAEGFCAWIKPYQLELRDGEAAEITVEVLNPLASRETVTVTLAAPQGWDIEANDRRLDIDPQAVEQVRFRITAPSGQRVKRARIAADITVGTRRLGQQAEALVTVTAHSL</sequence>
<comment type="function">
    <text evidence="2">Counteracts the endogenous Pycsar antiviral defense system. Phosphodiesterase that enables metal-dependent hydrolysis of host cyclic nucleotide Pycsar defense signals such as cCMP and cUMP.</text>
</comment>
<reference evidence="5 6" key="1">
    <citation type="submission" date="2021-03" db="EMBL/GenBank/DDBJ databases">
        <title>Paenibacillus artemisicola MWE-103 whole genome sequence.</title>
        <authorList>
            <person name="Ham Y.J."/>
        </authorList>
    </citation>
    <scope>NUCLEOTIDE SEQUENCE [LARGE SCALE GENOMIC DNA]</scope>
    <source>
        <strain evidence="5 6">MWE-103</strain>
    </source>
</reference>
<dbReference type="PANTHER" id="PTHR23131:SF0">
    <property type="entry name" value="ENDORIBONUCLEASE LACTB2"/>
    <property type="match status" value="1"/>
</dbReference>
<evidence type="ECO:0000313" key="6">
    <source>
        <dbReference type="Proteomes" id="UP000670947"/>
    </source>
</evidence>
<dbReference type="SMART" id="SM00849">
    <property type="entry name" value="Lactamase_B"/>
    <property type="match status" value="2"/>
</dbReference>
<evidence type="ECO:0000256" key="2">
    <source>
        <dbReference type="ARBA" id="ARBA00034301"/>
    </source>
</evidence>
<organism evidence="5 6">
    <name type="scientific">Paenibacillus artemisiicola</name>
    <dbReference type="NCBI Taxonomy" id="1172618"/>
    <lineage>
        <taxon>Bacteria</taxon>
        <taxon>Bacillati</taxon>
        <taxon>Bacillota</taxon>
        <taxon>Bacilli</taxon>
        <taxon>Bacillales</taxon>
        <taxon>Paenibacillaceae</taxon>
        <taxon>Paenibacillus</taxon>
    </lineage>
</organism>
<dbReference type="InterPro" id="IPR050662">
    <property type="entry name" value="Sec-metab_biosynth-thioest"/>
</dbReference>
<comment type="catalytic activity">
    <reaction evidence="1">
        <text>3',5'-cyclic CMP + H2O = CMP + H(+)</text>
        <dbReference type="Rhea" id="RHEA:72675"/>
        <dbReference type="ChEBI" id="CHEBI:15377"/>
        <dbReference type="ChEBI" id="CHEBI:15378"/>
        <dbReference type="ChEBI" id="CHEBI:58003"/>
        <dbReference type="ChEBI" id="CHEBI:60377"/>
    </reaction>
    <physiologicalReaction direction="left-to-right" evidence="1">
        <dbReference type="Rhea" id="RHEA:72676"/>
    </physiologicalReaction>
</comment>
<accession>A0ABS3W445</accession>
<dbReference type="InterPro" id="IPR001279">
    <property type="entry name" value="Metallo-B-lactamas"/>
</dbReference>
<dbReference type="PANTHER" id="PTHR23131">
    <property type="entry name" value="ENDORIBONUCLEASE LACTB2"/>
    <property type="match status" value="1"/>
</dbReference>
<dbReference type="EMBL" id="JAGGDJ010000001">
    <property type="protein sequence ID" value="MBO7743077.1"/>
    <property type="molecule type" value="Genomic_DNA"/>
</dbReference>
<dbReference type="Gene3D" id="3.60.15.10">
    <property type="entry name" value="Ribonuclease Z/Hydroxyacylglutathione hydrolase-like"/>
    <property type="match status" value="2"/>
</dbReference>
<gene>
    <name evidence="5" type="ORF">I8J29_02630</name>
</gene>
<dbReference type="Proteomes" id="UP000670947">
    <property type="component" value="Unassembled WGS sequence"/>
</dbReference>
<dbReference type="CDD" id="cd06262">
    <property type="entry name" value="metallo-hydrolase-like_MBL-fold"/>
    <property type="match status" value="2"/>
</dbReference>
<evidence type="ECO:0000313" key="5">
    <source>
        <dbReference type="EMBL" id="MBO7743077.1"/>
    </source>
</evidence>
<keyword evidence="6" id="KW-1185">Reference proteome</keyword>
<feature type="domain" description="Metallo-beta-lactamase" evidence="4">
    <location>
        <begin position="261"/>
        <end position="458"/>
    </location>
</feature>
<feature type="domain" description="Metallo-beta-lactamase" evidence="4">
    <location>
        <begin position="15"/>
        <end position="208"/>
    </location>
</feature>
<evidence type="ECO:0000256" key="3">
    <source>
        <dbReference type="ARBA" id="ARBA00048505"/>
    </source>
</evidence>
<protein>
    <submittedName>
        <fullName evidence="5">MBL fold metallo-hydrolase</fullName>
    </submittedName>
</protein>
<dbReference type="Pfam" id="PF00753">
    <property type="entry name" value="Lactamase_B"/>
    <property type="match status" value="2"/>
</dbReference>
<dbReference type="InterPro" id="IPR036866">
    <property type="entry name" value="RibonucZ/Hydroxyglut_hydro"/>
</dbReference>
<evidence type="ECO:0000256" key="1">
    <source>
        <dbReference type="ARBA" id="ARBA00034221"/>
    </source>
</evidence>
<comment type="catalytic activity">
    <reaction evidence="3">
        <text>3',5'-cyclic UMP + H2O = UMP + H(+)</text>
        <dbReference type="Rhea" id="RHEA:70575"/>
        <dbReference type="ChEBI" id="CHEBI:15377"/>
        <dbReference type="ChEBI" id="CHEBI:15378"/>
        <dbReference type="ChEBI" id="CHEBI:57865"/>
        <dbReference type="ChEBI" id="CHEBI:184387"/>
    </reaction>
    <physiologicalReaction direction="left-to-right" evidence="3">
        <dbReference type="Rhea" id="RHEA:70576"/>
    </physiologicalReaction>
</comment>